<sequence>MDTPSTPKPIAPATQPEAAQPWLTVDRAISCSAIMLLLFITFFVLGAMVSDGFTSRTMTGPGSDFSVFWGASHITLNHGPIHAYDTARMMGVVGQYGTLESSSTLILPWLYPPTFLLLVIPLALLPFWPSYVLFMLATGAFYVKVAAWLLGVRSVWRGGIWLPIVASPAVFVSVLMGQNSMLTAALAGTGVYLLDKRPVLAGVAIGLLAIKPQLAILFPLALLAARAWKAFASAALTAAVFLLLSVAVCGWETIPAFVHNARWAQFHLLENGGIGWHVMPTVLAAARLLGISVEHAYALHLGVAGLAAIALLYVWLRTADAGLRIAMLALATVLSSPYVRAYELTWLGMAIAGYVGYGIRHGLSRGERTVLAAGWLLPLFEFVNPLLHLPQIGPVVLLAVVVIVVGRAARLPRHAAAAFNNSAAHAHTSKT</sequence>
<evidence type="ECO:0000313" key="11">
    <source>
        <dbReference type="Proteomes" id="UP001190002"/>
    </source>
</evidence>
<evidence type="ECO:0000256" key="8">
    <source>
        <dbReference type="SAM" id="Phobius"/>
    </source>
</evidence>
<gene>
    <name evidence="10" type="ORF">R77569_04183</name>
    <name evidence="9" type="ORF">R77591_04758</name>
</gene>
<accession>A0AAD2B5Q0</accession>
<evidence type="ECO:0000256" key="6">
    <source>
        <dbReference type="ARBA" id="ARBA00023136"/>
    </source>
</evidence>
<evidence type="ECO:0000256" key="5">
    <source>
        <dbReference type="ARBA" id="ARBA00022989"/>
    </source>
</evidence>
<protein>
    <recommendedName>
        <fullName evidence="13">DUF2029 domain-containing protein</fullName>
    </recommendedName>
</protein>
<feature type="transmembrane region" description="Helical" evidence="8">
    <location>
        <begin position="297"/>
        <end position="315"/>
    </location>
</feature>
<keyword evidence="3" id="KW-0808">Transferase</keyword>
<dbReference type="AlphaFoldDB" id="A0AAD2B5Q0"/>
<keyword evidence="5 8" id="KW-1133">Transmembrane helix</keyword>
<dbReference type="GO" id="GO:0005886">
    <property type="term" value="C:plasma membrane"/>
    <property type="evidence" value="ECO:0007669"/>
    <property type="project" value="UniProtKB-SubCell"/>
</dbReference>
<dbReference type="Proteomes" id="UP001190452">
    <property type="component" value="Unassembled WGS sequence"/>
</dbReference>
<evidence type="ECO:0000256" key="3">
    <source>
        <dbReference type="ARBA" id="ARBA00022679"/>
    </source>
</evidence>
<evidence type="ECO:0000256" key="2">
    <source>
        <dbReference type="ARBA" id="ARBA00022475"/>
    </source>
</evidence>
<dbReference type="Pfam" id="PF09594">
    <property type="entry name" value="GT87"/>
    <property type="match status" value="1"/>
</dbReference>
<feature type="transmembrane region" description="Helical" evidence="8">
    <location>
        <begin position="105"/>
        <end position="125"/>
    </location>
</feature>
<feature type="transmembrane region" description="Helical" evidence="8">
    <location>
        <begin position="230"/>
        <end position="254"/>
    </location>
</feature>
<evidence type="ECO:0008006" key="13">
    <source>
        <dbReference type="Google" id="ProtNLM"/>
    </source>
</evidence>
<comment type="caution">
    <text evidence="9">The sequence shown here is derived from an EMBL/GenBank/DDBJ whole genome shotgun (WGS) entry which is preliminary data.</text>
</comment>
<keyword evidence="6 8" id="KW-0472">Membrane</keyword>
<keyword evidence="12" id="KW-1185">Reference proteome</keyword>
<dbReference type="GO" id="GO:0016758">
    <property type="term" value="F:hexosyltransferase activity"/>
    <property type="evidence" value="ECO:0007669"/>
    <property type="project" value="InterPro"/>
</dbReference>
<reference evidence="9 12" key="1">
    <citation type="submission" date="2023-07" db="EMBL/GenBank/DDBJ databases">
        <authorList>
            <person name="Peeters C."/>
        </authorList>
    </citation>
    <scope>NUCLEOTIDE SEQUENCE</scope>
    <source>
        <strain evidence="10 12">R-77569</strain>
        <strain evidence="9">R-77591</strain>
    </source>
</reference>
<proteinExistence type="inferred from homology"/>
<feature type="transmembrane region" description="Helical" evidence="8">
    <location>
        <begin position="131"/>
        <end position="152"/>
    </location>
</feature>
<evidence type="ECO:0000313" key="12">
    <source>
        <dbReference type="Proteomes" id="UP001190452"/>
    </source>
</evidence>
<feature type="transmembrane region" description="Helical" evidence="8">
    <location>
        <begin position="27"/>
        <end position="49"/>
    </location>
</feature>
<feature type="transmembrane region" description="Helical" evidence="8">
    <location>
        <begin position="159"/>
        <end position="179"/>
    </location>
</feature>
<dbReference type="Proteomes" id="UP001190002">
    <property type="component" value="Unassembled WGS sequence"/>
</dbReference>
<organism evidence="9 11">
    <name type="scientific">Ralstonia mannitolilytica</name>
    <dbReference type="NCBI Taxonomy" id="105219"/>
    <lineage>
        <taxon>Bacteria</taxon>
        <taxon>Pseudomonadati</taxon>
        <taxon>Pseudomonadota</taxon>
        <taxon>Betaproteobacteria</taxon>
        <taxon>Burkholderiales</taxon>
        <taxon>Burkholderiaceae</taxon>
        <taxon>Ralstonia</taxon>
    </lineage>
</organism>
<evidence type="ECO:0000313" key="9">
    <source>
        <dbReference type="EMBL" id="CAJ0697282.1"/>
    </source>
</evidence>
<evidence type="ECO:0000256" key="1">
    <source>
        <dbReference type="ARBA" id="ARBA00004651"/>
    </source>
</evidence>
<dbReference type="EMBL" id="CAUDKV010000022">
    <property type="protein sequence ID" value="CAJ0891936.1"/>
    <property type="molecule type" value="Genomic_DNA"/>
</dbReference>
<dbReference type="EMBL" id="CATVXE010000033">
    <property type="protein sequence ID" value="CAJ0697282.1"/>
    <property type="molecule type" value="Genomic_DNA"/>
</dbReference>
<feature type="transmembrane region" description="Helical" evidence="8">
    <location>
        <begin position="274"/>
        <end position="290"/>
    </location>
</feature>
<keyword evidence="2" id="KW-1003">Cell membrane</keyword>
<evidence type="ECO:0000313" key="10">
    <source>
        <dbReference type="EMBL" id="CAJ0891936.1"/>
    </source>
</evidence>
<evidence type="ECO:0000256" key="4">
    <source>
        <dbReference type="ARBA" id="ARBA00022692"/>
    </source>
</evidence>
<dbReference type="InterPro" id="IPR018584">
    <property type="entry name" value="GT87"/>
</dbReference>
<feature type="transmembrane region" description="Helical" evidence="8">
    <location>
        <begin position="199"/>
        <end position="223"/>
    </location>
</feature>
<feature type="transmembrane region" description="Helical" evidence="8">
    <location>
        <begin position="383"/>
        <end position="405"/>
    </location>
</feature>
<dbReference type="RefSeq" id="WP_104565324.1">
    <property type="nucleotide sequence ID" value="NZ_CATVXE010000033.1"/>
</dbReference>
<comment type="similarity">
    <text evidence="7">Belongs to the glycosyltransferase 87 family.</text>
</comment>
<comment type="subcellular location">
    <subcellularLocation>
        <location evidence="1">Cell membrane</location>
        <topology evidence="1">Multi-pass membrane protein</topology>
    </subcellularLocation>
</comment>
<evidence type="ECO:0000256" key="7">
    <source>
        <dbReference type="ARBA" id="ARBA00024033"/>
    </source>
</evidence>
<keyword evidence="4 8" id="KW-0812">Transmembrane</keyword>
<name>A0AAD2B5Q0_9RALS</name>